<reference evidence="2" key="1">
    <citation type="submission" date="2023-03" db="EMBL/GenBank/DDBJ databases">
        <title>Massive genome expansion in bonnet fungi (Mycena s.s.) driven by repeated elements and novel gene families across ecological guilds.</title>
        <authorList>
            <consortium name="Lawrence Berkeley National Laboratory"/>
            <person name="Harder C.B."/>
            <person name="Miyauchi S."/>
            <person name="Viragh M."/>
            <person name="Kuo A."/>
            <person name="Thoen E."/>
            <person name="Andreopoulos B."/>
            <person name="Lu D."/>
            <person name="Skrede I."/>
            <person name="Drula E."/>
            <person name="Henrissat B."/>
            <person name="Morin E."/>
            <person name="Kohler A."/>
            <person name="Barry K."/>
            <person name="LaButti K."/>
            <person name="Morin E."/>
            <person name="Salamov A."/>
            <person name="Lipzen A."/>
            <person name="Mereny Z."/>
            <person name="Hegedus B."/>
            <person name="Baldrian P."/>
            <person name="Stursova M."/>
            <person name="Weitz H."/>
            <person name="Taylor A."/>
            <person name="Grigoriev I.V."/>
            <person name="Nagy L.G."/>
            <person name="Martin F."/>
            <person name="Kauserud H."/>
        </authorList>
    </citation>
    <scope>NUCLEOTIDE SEQUENCE</scope>
    <source>
        <strain evidence="2">CBHHK067</strain>
    </source>
</reference>
<accession>A0AAD7GD19</accession>
<organism evidence="2 3">
    <name type="scientific">Mycena rosella</name>
    <name type="common">Pink bonnet</name>
    <name type="synonym">Agaricus rosellus</name>
    <dbReference type="NCBI Taxonomy" id="1033263"/>
    <lineage>
        <taxon>Eukaryota</taxon>
        <taxon>Fungi</taxon>
        <taxon>Dikarya</taxon>
        <taxon>Basidiomycota</taxon>
        <taxon>Agaricomycotina</taxon>
        <taxon>Agaricomycetes</taxon>
        <taxon>Agaricomycetidae</taxon>
        <taxon>Agaricales</taxon>
        <taxon>Marasmiineae</taxon>
        <taxon>Mycenaceae</taxon>
        <taxon>Mycena</taxon>
    </lineage>
</organism>
<name>A0AAD7GD19_MYCRO</name>
<sequence length="280" mass="31381">MDGQRMQSTLCTTGGGSPAQGYALHVPTWMVLLLLLVFLAHLTLDQSPVGFLDQYFEDLMNWGKSKAPCILNGPKKLLHLLVIEMDQGEKAASNRDVFWGLDVSTGLGEIEAAMLLEWHTPELQAKQMRQAKHQRRGHQIAQEQSTATAQSVSEQKHQCEQVVGEDGEGCCWRDKSWFTVCWVYTSMVQDESRANLRPADIFLDYAIPPFDTGQDGVFTGFEPLTLARPETRGAGYRYTMQPQRRQGSLSKDKIGAVRVEDYGGIMEGLKEGLRCDYGFK</sequence>
<keyword evidence="1" id="KW-1133">Transmembrane helix</keyword>
<protein>
    <submittedName>
        <fullName evidence="2">Uncharacterized protein</fullName>
    </submittedName>
</protein>
<keyword evidence="3" id="KW-1185">Reference proteome</keyword>
<keyword evidence="1" id="KW-0472">Membrane</keyword>
<keyword evidence="1" id="KW-0812">Transmembrane</keyword>
<evidence type="ECO:0000313" key="3">
    <source>
        <dbReference type="Proteomes" id="UP001221757"/>
    </source>
</evidence>
<dbReference type="AlphaFoldDB" id="A0AAD7GD19"/>
<dbReference type="EMBL" id="JARKIE010000077">
    <property type="protein sequence ID" value="KAJ7688693.1"/>
    <property type="molecule type" value="Genomic_DNA"/>
</dbReference>
<dbReference type="Proteomes" id="UP001221757">
    <property type="component" value="Unassembled WGS sequence"/>
</dbReference>
<evidence type="ECO:0000256" key="1">
    <source>
        <dbReference type="SAM" id="Phobius"/>
    </source>
</evidence>
<evidence type="ECO:0000313" key="2">
    <source>
        <dbReference type="EMBL" id="KAJ7688693.1"/>
    </source>
</evidence>
<gene>
    <name evidence="2" type="ORF">B0H17DRAFT_1135457</name>
</gene>
<proteinExistence type="predicted"/>
<comment type="caution">
    <text evidence="2">The sequence shown here is derived from an EMBL/GenBank/DDBJ whole genome shotgun (WGS) entry which is preliminary data.</text>
</comment>
<feature type="transmembrane region" description="Helical" evidence="1">
    <location>
        <begin position="22"/>
        <end position="44"/>
    </location>
</feature>